<keyword evidence="2" id="KW-0723">Serine/threonine-protein kinase</keyword>
<dbReference type="EC" id="2.7.11.1" evidence="1"/>
<evidence type="ECO:0000256" key="9">
    <source>
        <dbReference type="ARBA" id="ARBA00023180"/>
    </source>
</evidence>
<sequence>MTEFKNEVKLIAKLQHRNLVKLLACCVQEEDRMLVYEYMTNRSLDWMIFDDTKSKLLDWPKRFNIICGIARGLLYLHQDSRLRIIHRDLKASNVLLDDQINPKISDFGIARIFGGDQTEGNTKRVVGTYGYMAPEYAADGLFSVKSDVFSFGILLLEIISGKRNRGFYLENQYPNLVTHAWSLWKEGRAIEMVDSSIEDSCVLSEVLRCIHVSLLCVQQHTEDRPVMSAVVLMLGSESELAEPKEPGFFIKNDQAAATSFSGRTVSTNEITITLLEAR</sequence>
<keyword evidence="7" id="KW-0067">ATP-binding</keyword>
<accession>A0A8T0KAL0</accession>
<dbReference type="GO" id="GO:0005524">
    <property type="term" value="F:ATP binding"/>
    <property type="evidence" value="ECO:0007669"/>
    <property type="project" value="UniProtKB-KW"/>
</dbReference>
<dbReference type="Proteomes" id="UP000743370">
    <property type="component" value="Unassembled WGS sequence"/>
</dbReference>
<keyword evidence="9" id="KW-0325">Glycoprotein</keyword>
<keyword evidence="5" id="KW-0547">Nucleotide-binding</keyword>
<dbReference type="Pfam" id="PF11883">
    <property type="entry name" value="DUF3403"/>
    <property type="match status" value="1"/>
</dbReference>
<dbReference type="InterPro" id="IPR000719">
    <property type="entry name" value="Prot_kinase_dom"/>
</dbReference>
<evidence type="ECO:0000256" key="6">
    <source>
        <dbReference type="ARBA" id="ARBA00022777"/>
    </source>
</evidence>
<dbReference type="FunFam" id="1.10.510.10:FF:000060">
    <property type="entry name" value="G-type lectin S-receptor-like serine/threonine-protein kinase"/>
    <property type="match status" value="1"/>
</dbReference>
<dbReference type="InterPro" id="IPR021820">
    <property type="entry name" value="S-locus_recpt_kinase_C"/>
</dbReference>
<dbReference type="AlphaFoldDB" id="A0A8T0KAL0"/>
<keyword evidence="4" id="KW-0732">Signal</keyword>
<dbReference type="SUPFAM" id="SSF56112">
    <property type="entry name" value="Protein kinase-like (PK-like)"/>
    <property type="match status" value="1"/>
</dbReference>
<dbReference type="GO" id="GO:0004674">
    <property type="term" value="F:protein serine/threonine kinase activity"/>
    <property type="evidence" value="ECO:0007669"/>
    <property type="project" value="UniProtKB-KW"/>
</dbReference>
<name>A0A8T0KAL0_PHAAN</name>
<dbReference type="InterPro" id="IPR011009">
    <property type="entry name" value="Kinase-like_dom_sf"/>
</dbReference>
<evidence type="ECO:0000256" key="7">
    <source>
        <dbReference type="ARBA" id="ARBA00022840"/>
    </source>
</evidence>
<dbReference type="InterPro" id="IPR001245">
    <property type="entry name" value="Ser-Thr/Tyr_kinase_cat_dom"/>
</dbReference>
<organism evidence="13 14">
    <name type="scientific">Phaseolus angularis</name>
    <name type="common">Azuki bean</name>
    <name type="synonym">Vigna angularis</name>
    <dbReference type="NCBI Taxonomy" id="3914"/>
    <lineage>
        <taxon>Eukaryota</taxon>
        <taxon>Viridiplantae</taxon>
        <taxon>Streptophyta</taxon>
        <taxon>Embryophyta</taxon>
        <taxon>Tracheophyta</taxon>
        <taxon>Spermatophyta</taxon>
        <taxon>Magnoliopsida</taxon>
        <taxon>eudicotyledons</taxon>
        <taxon>Gunneridae</taxon>
        <taxon>Pentapetalae</taxon>
        <taxon>rosids</taxon>
        <taxon>fabids</taxon>
        <taxon>Fabales</taxon>
        <taxon>Fabaceae</taxon>
        <taxon>Papilionoideae</taxon>
        <taxon>50 kb inversion clade</taxon>
        <taxon>NPAAA clade</taxon>
        <taxon>indigoferoid/millettioid clade</taxon>
        <taxon>Phaseoleae</taxon>
        <taxon>Vigna</taxon>
    </lineage>
</organism>
<dbReference type="Gene3D" id="1.10.510.10">
    <property type="entry name" value="Transferase(Phosphotransferase) domain 1"/>
    <property type="match status" value="1"/>
</dbReference>
<dbReference type="PROSITE" id="PS00108">
    <property type="entry name" value="PROTEIN_KINASE_ST"/>
    <property type="match status" value="1"/>
</dbReference>
<evidence type="ECO:0000256" key="5">
    <source>
        <dbReference type="ARBA" id="ARBA00022741"/>
    </source>
</evidence>
<evidence type="ECO:0000256" key="1">
    <source>
        <dbReference type="ARBA" id="ARBA00012513"/>
    </source>
</evidence>
<dbReference type="InterPro" id="IPR008271">
    <property type="entry name" value="Ser/Thr_kinase_AS"/>
</dbReference>
<evidence type="ECO:0000313" key="13">
    <source>
        <dbReference type="EMBL" id="KAG2396611.1"/>
    </source>
</evidence>
<evidence type="ECO:0000256" key="10">
    <source>
        <dbReference type="ARBA" id="ARBA00047899"/>
    </source>
</evidence>
<gene>
    <name evidence="13" type="ORF">HKW66_Vig0228860</name>
</gene>
<evidence type="ECO:0000256" key="11">
    <source>
        <dbReference type="ARBA" id="ARBA00048679"/>
    </source>
</evidence>
<dbReference type="Pfam" id="PF07714">
    <property type="entry name" value="PK_Tyr_Ser-Thr"/>
    <property type="match status" value="1"/>
</dbReference>
<reference evidence="13 14" key="1">
    <citation type="submission" date="2020-05" db="EMBL/GenBank/DDBJ databases">
        <title>Vigna angularis (adzuki bean) Var. LongXiaoDou No. 4 denovo assembly.</title>
        <authorList>
            <person name="Xiang H."/>
        </authorList>
    </citation>
    <scope>NUCLEOTIDE SEQUENCE [LARGE SCALE GENOMIC DNA]</scope>
    <source>
        <tissue evidence="13">Leaf</tissue>
    </source>
</reference>
<protein>
    <recommendedName>
        <fullName evidence="1">non-specific serine/threonine protein kinase</fullName>
        <ecNumber evidence="1">2.7.11.1</ecNumber>
    </recommendedName>
</protein>
<proteinExistence type="predicted"/>
<comment type="catalytic activity">
    <reaction evidence="10">
        <text>L-threonyl-[protein] + ATP = O-phospho-L-threonyl-[protein] + ADP + H(+)</text>
        <dbReference type="Rhea" id="RHEA:46608"/>
        <dbReference type="Rhea" id="RHEA-COMP:11060"/>
        <dbReference type="Rhea" id="RHEA-COMP:11605"/>
        <dbReference type="ChEBI" id="CHEBI:15378"/>
        <dbReference type="ChEBI" id="CHEBI:30013"/>
        <dbReference type="ChEBI" id="CHEBI:30616"/>
        <dbReference type="ChEBI" id="CHEBI:61977"/>
        <dbReference type="ChEBI" id="CHEBI:456216"/>
        <dbReference type="EC" id="2.7.11.1"/>
    </reaction>
</comment>
<keyword evidence="6" id="KW-0418">Kinase</keyword>
<dbReference type="PANTHER" id="PTHR27002">
    <property type="entry name" value="RECEPTOR-LIKE SERINE/THREONINE-PROTEIN KINASE SD1-8"/>
    <property type="match status" value="1"/>
</dbReference>
<comment type="catalytic activity">
    <reaction evidence="11">
        <text>L-seryl-[protein] + ATP = O-phospho-L-seryl-[protein] + ADP + H(+)</text>
        <dbReference type="Rhea" id="RHEA:17989"/>
        <dbReference type="Rhea" id="RHEA-COMP:9863"/>
        <dbReference type="Rhea" id="RHEA-COMP:11604"/>
        <dbReference type="ChEBI" id="CHEBI:15378"/>
        <dbReference type="ChEBI" id="CHEBI:29999"/>
        <dbReference type="ChEBI" id="CHEBI:30616"/>
        <dbReference type="ChEBI" id="CHEBI:83421"/>
        <dbReference type="ChEBI" id="CHEBI:456216"/>
        <dbReference type="EC" id="2.7.11.1"/>
    </reaction>
</comment>
<feature type="domain" description="Protein kinase" evidence="12">
    <location>
        <begin position="1"/>
        <end position="240"/>
    </location>
</feature>
<evidence type="ECO:0000259" key="12">
    <source>
        <dbReference type="PROSITE" id="PS50011"/>
    </source>
</evidence>
<dbReference type="PANTHER" id="PTHR27002:SF1085">
    <property type="entry name" value="RECEPTOR-LIKE SERINE_THREONINE-PROTEIN KINASE"/>
    <property type="match status" value="1"/>
</dbReference>
<keyword evidence="8" id="KW-1015">Disulfide bond</keyword>
<evidence type="ECO:0000256" key="8">
    <source>
        <dbReference type="ARBA" id="ARBA00023157"/>
    </source>
</evidence>
<dbReference type="SMART" id="SM00220">
    <property type="entry name" value="S_TKc"/>
    <property type="match status" value="1"/>
</dbReference>
<evidence type="ECO:0000256" key="2">
    <source>
        <dbReference type="ARBA" id="ARBA00022527"/>
    </source>
</evidence>
<evidence type="ECO:0000256" key="4">
    <source>
        <dbReference type="ARBA" id="ARBA00022729"/>
    </source>
</evidence>
<comment type="caution">
    <text evidence="13">The sequence shown here is derived from an EMBL/GenBank/DDBJ whole genome shotgun (WGS) entry which is preliminary data.</text>
</comment>
<evidence type="ECO:0000256" key="3">
    <source>
        <dbReference type="ARBA" id="ARBA00022679"/>
    </source>
</evidence>
<dbReference type="Gene3D" id="3.30.200.20">
    <property type="entry name" value="Phosphorylase Kinase, domain 1"/>
    <property type="match status" value="1"/>
</dbReference>
<dbReference type="EMBL" id="JABFOF010000005">
    <property type="protein sequence ID" value="KAG2396611.1"/>
    <property type="molecule type" value="Genomic_DNA"/>
</dbReference>
<dbReference type="PROSITE" id="PS50011">
    <property type="entry name" value="PROTEIN_KINASE_DOM"/>
    <property type="match status" value="1"/>
</dbReference>
<dbReference type="GO" id="GO:0005886">
    <property type="term" value="C:plasma membrane"/>
    <property type="evidence" value="ECO:0007669"/>
    <property type="project" value="TreeGrafter"/>
</dbReference>
<keyword evidence="3" id="KW-0808">Transferase</keyword>
<evidence type="ECO:0000313" key="14">
    <source>
        <dbReference type="Proteomes" id="UP000743370"/>
    </source>
</evidence>